<protein>
    <submittedName>
        <fullName evidence="1">Histidine phosphatase family protein</fullName>
    </submittedName>
</protein>
<organism evidence="1 2">
    <name type="scientific">Streptomyces cinerochromogenes</name>
    <dbReference type="NCBI Taxonomy" id="66422"/>
    <lineage>
        <taxon>Bacteria</taxon>
        <taxon>Bacillati</taxon>
        <taxon>Actinomycetota</taxon>
        <taxon>Actinomycetes</taxon>
        <taxon>Kitasatosporales</taxon>
        <taxon>Streptomycetaceae</taxon>
        <taxon>Streptomyces</taxon>
    </lineage>
</organism>
<comment type="caution">
    <text evidence="1">The sequence shown here is derived from an EMBL/GenBank/DDBJ whole genome shotgun (WGS) entry which is preliminary data.</text>
</comment>
<dbReference type="EMBL" id="JBICYV010000034">
    <property type="protein sequence ID" value="MFG3016716.1"/>
    <property type="molecule type" value="Genomic_DNA"/>
</dbReference>
<dbReference type="Gene3D" id="3.40.50.1240">
    <property type="entry name" value="Phosphoglycerate mutase-like"/>
    <property type="match status" value="1"/>
</dbReference>
<evidence type="ECO:0000313" key="2">
    <source>
        <dbReference type="Proteomes" id="UP001604267"/>
    </source>
</evidence>
<gene>
    <name evidence="1" type="ORF">ACGFZB_40950</name>
</gene>
<name>A0ABW7BLX0_9ACTN</name>
<proteinExistence type="predicted"/>
<dbReference type="InterPro" id="IPR029033">
    <property type="entry name" value="His_PPase_superfam"/>
</dbReference>
<accession>A0ABW7BLX0</accession>
<dbReference type="InterPro" id="IPR013078">
    <property type="entry name" value="His_Pase_superF_clade-1"/>
</dbReference>
<dbReference type="Proteomes" id="UP001604267">
    <property type="component" value="Unassembled WGS sequence"/>
</dbReference>
<sequence length="214" mass="22731">MTVLVTMLCATAADSGHDRVFGDGALTERRRRELSAVKATLPPYPPALRGPSVRCAQTAAALGIEALPEHALRDLDHGTWDGRSAADVAAEDPHGHSVWLTDPDAVPHGGESVRALCRRTAAWLDALPTGPGPVLTITEESVIRAALVHALSLPARAYRQLEVPPASEVTLTLRDGLWSARIGRLTVPQHRQSSDGPATVAVLTLPARRRPAIA</sequence>
<keyword evidence="2" id="KW-1185">Reference proteome</keyword>
<dbReference type="RefSeq" id="WP_392825757.1">
    <property type="nucleotide sequence ID" value="NZ_JBICYV010000034.1"/>
</dbReference>
<dbReference type="Pfam" id="PF00300">
    <property type="entry name" value="His_Phos_1"/>
    <property type="match status" value="1"/>
</dbReference>
<evidence type="ECO:0000313" key="1">
    <source>
        <dbReference type="EMBL" id="MFG3016716.1"/>
    </source>
</evidence>
<dbReference type="SUPFAM" id="SSF53254">
    <property type="entry name" value="Phosphoglycerate mutase-like"/>
    <property type="match status" value="1"/>
</dbReference>
<reference evidence="1 2" key="1">
    <citation type="submission" date="2024-10" db="EMBL/GenBank/DDBJ databases">
        <title>The Natural Products Discovery Center: Release of the First 8490 Sequenced Strains for Exploring Actinobacteria Biosynthetic Diversity.</title>
        <authorList>
            <person name="Kalkreuter E."/>
            <person name="Kautsar S.A."/>
            <person name="Yang D."/>
            <person name="Bader C.D."/>
            <person name="Teijaro C.N."/>
            <person name="Fluegel L."/>
            <person name="Davis C.M."/>
            <person name="Simpson J.R."/>
            <person name="Lauterbach L."/>
            <person name="Steele A.D."/>
            <person name="Gui C."/>
            <person name="Meng S."/>
            <person name="Li G."/>
            <person name="Viehrig K."/>
            <person name="Ye F."/>
            <person name="Su P."/>
            <person name="Kiefer A.F."/>
            <person name="Nichols A."/>
            <person name="Cepeda A.J."/>
            <person name="Yan W."/>
            <person name="Fan B."/>
            <person name="Jiang Y."/>
            <person name="Adhikari A."/>
            <person name="Zheng C.-J."/>
            <person name="Schuster L."/>
            <person name="Cowan T.M."/>
            <person name="Smanski M.J."/>
            <person name="Chevrette M.G."/>
            <person name="De Carvalho L.P.S."/>
            <person name="Shen B."/>
        </authorList>
    </citation>
    <scope>NUCLEOTIDE SEQUENCE [LARGE SCALE GENOMIC DNA]</scope>
    <source>
        <strain evidence="1 2">NPDC048320</strain>
    </source>
</reference>